<gene>
    <name evidence="1" type="ORF">SAMN05421640_3767</name>
</gene>
<sequence>MKRLYILFLIALIGLSSCNRGEGIPGPRGYDGRDGIDGVDGEESYAFEYEFSFTAPEYSVLLNLPNDFEMLDSDVMQVYFLWGVEDGVEIWRSLPQTLYFNDGMLEYNYDFTKFDARVFLDGTVNLDGLGADLTDNWIARVVVIPAQFTGRIDYSDYNAVKAHLNLSDSKLASSDYPTRPY</sequence>
<dbReference type="PROSITE" id="PS51257">
    <property type="entry name" value="PROKAR_LIPOPROTEIN"/>
    <property type="match status" value="1"/>
</dbReference>
<dbReference type="Proteomes" id="UP000198393">
    <property type="component" value="Unassembled WGS sequence"/>
</dbReference>
<dbReference type="EMBL" id="FZPD01000008">
    <property type="protein sequence ID" value="SNT39777.1"/>
    <property type="molecule type" value="Genomic_DNA"/>
</dbReference>
<accession>A0A239M9X7</accession>
<reference evidence="1 2" key="1">
    <citation type="submission" date="2017-06" db="EMBL/GenBank/DDBJ databases">
        <authorList>
            <person name="Kim H.J."/>
            <person name="Triplett B.A."/>
        </authorList>
    </citation>
    <scope>NUCLEOTIDE SEQUENCE [LARGE SCALE GENOMIC DNA]</scope>
    <source>
        <strain evidence="1 2">DSM 19307</strain>
    </source>
</reference>
<organism evidence="1 2">
    <name type="scientific">Ekhidna lutea</name>
    <dbReference type="NCBI Taxonomy" id="447679"/>
    <lineage>
        <taxon>Bacteria</taxon>
        <taxon>Pseudomonadati</taxon>
        <taxon>Bacteroidota</taxon>
        <taxon>Cytophagia</taxon>
        <taxon>Cytophagales</taxon>
        <taxon>Reichenbachiellaceae</taxon>
        <taxon>Ekhidna</taxon>
    </lineage>
</organism>
<dbReference type="AlphaFoldDB" id="A0A239M9X7"/>
<proteinExistence type="predicted"/>
<evidence type="ECO:0000313" key="2">
    <source>
        <dbReference type="Proteomes" id="UP000198393"/>
    </source>
</evidence>
<keyword evidence="2" id="KW-1185">Reference proteome</keyword>
<evidence type="ECO:0000313" key="1">
    <source>
        <dbReference type="EMBL" id="SNT39777.1"/>
    </source>
</evidence>
<evidence type="ECO:0008006" key="3">
    <source>
        <dbReference type="Google" id="ProtNLM"/>
    </source>
</evidence>
<name>A0A239M9X7_EKHLU</name>
<dbReference type="RefSeq" id="WP_089358429.1">
    <property type="nucleotide sequence ID" value="NZ_FZPD01000008.1"/>
</dbReference>
<dbReference type="OrthoDB" id="1524444at2"/>
<protein>
    <recommendedName>
        <fullName evidence="3">Collagen triple helix repeat-containing protein</fullName>
    </recommendedName>
</protein>